<sequence>MLNRQVSHACADCSRMPKTGCICYNIPDNPAIDTFYAGGVVSEDVLSIQSTNGLNSSQLVNIPRFIFSCVPSFLAAGLANGVKGTAGLGGSLIALPSQLARVFQLSKKICYLLEVLY</sequence>
<comment type="caution">
    <text evidence="3">The sequence shown here is derived from an EMBL/GenBank/DDBJ whole genome shotgun (WGS) entry which is preliminary data.</text>
</comment>
<dbReference type="GO" id="GO:0006508">
    <property type="term" value="P:proteolysis"/>
    <property type="evidence" value="ECO:0007669"/>
    <property type="project" value="UniProtKB-KW"/>
</dbReference>
<dbReference type="InterPro" id="IPR021109">
    <property type="entry name" value="Peptidase_aspartic_dom_sf"/>
</dbReference>
<dbReference type="SUPFAM" id="SSF50630">
    <property type="entry name" value="Acid proteases"/>
    <property type="match status" value="1"/>
</dbReference>
<evidence type="ECO:0000313" key="3">
    <source>
        <dbReference type="EMBL" id="KAL2469949.1"/>
    </source>
</evidence>
<name>A0ABD1Q255_9LAMI</name>
<dbReference type="Gene3D" id="2.40.70.10">
    <property type="entry name" value="Acid Proteases"/>
    <property type="match status" value="1"/>
</dbReference>
<dbReference type="Pfam" id="PF14543">
    <property type="entry name" value="TAXi_N"/>
    <property type="match status" value="1"/>
</dbReference>
<keyword evidence="3" id="KW-0645">Protease</keyword>
<reference evidence="4" key="1">
    <citation type="submission" date="2024-07" db="EMBL/GenBank/DDBJ databases">
        <title>Two chromosome-level genome assemblies of Korean endemic species Abeliophyllum distichum and Forsythia ovata (Oleaceae).</title>
        <authorList>
            <person name="Jang H."/>
        </authorList>
    </citation>
    <scope>NUCLEOTIDE SEQUENCE [LARGE SCALE GENOMIC DNA]</scope>
</reference>
<gene>
    <name evidence="3" type="ORF">Adt_38085</name>
</gene>
<dbReference type="AlphaFoldDB" id="A0ABD1Q255"/>
<keyword evidence="3" id="KW-0378">Hydrolase</keyword>
<comment type="similarity">
    <text evidence="1">Belongs to the peptidase A1 family.</text>
</comment>
<dbReference type="Proteomes" id="UP001604336">
    <property type="component" value="Unassembled WGS sequence"/>
</dbReference>
<dbReference type="EMBL" id="JBFOLK010000012">
    <property type="protein sequence ID" value="KAL2469949.1"/>
    <property type="molecule type" value="Genomic_DNA"/>
</dbReference>
<keyword evidence="4" id="KW-1185">Reference proteome</keyword>
<evidence type="ECO:0000259" key="2">
    <source>
        <dbReference type="Pfam" id="PF14543"/>
    </source>
</evidence>
<proteinExistence type="inferred from homology"/>
<organism evidence="3 4">
    <name type="scientific">Abeliophyllum distichum</name>
    <dbReference type="NCBI Taxonomy" id="126358"/>
    <lineage>
        <taxon>Eukaryota</taxon>
        <taxon>Viridiplantae</taxon>
        <taxon>Streptophyta</taxon>
        <taxon>Embryophyta</taxon>
        <taxon>Tracheophyta</taxon>
        <taxon>Spermatophyta</taxon>
        <taxon>Magnoliopsida</taxon>
        <taxon>eudicotyledons</taxon>
        <taxon>Gunneridae</taxon>
        <taxon>Pentapetalae</taxon>
        <taxon>asterids</taxon>
        <taxon>lamiids</taxon>
        <taxon>Lamiales</taxon>
        <taxon>Oleaceae</taxon>
        <taxon>Forsythieae</taxon>
        <taxon>Abeliophyllum</taxon>
    </lineage>
</organism>
<dbReference type="InterPro" id="IPR032861">
    <property type="entry name" value="TAXi_N"/>
</dbReference>
<evidence type="ECO:0000313" key="4">
    <source>
        <dbReference type="Proteomes" id="UP001604336"/>
    </source>
</evidence>
<accession>A0ABD1Q255</accession>
<protein>
    <submittedName>
        <fullName evidence="3">Eukaryotic aspartyl protease family protein</fullName>
    </submittedName>
</protein>
<evidence type="ECO:0000256" key="1">
    <source>
        <dbReference type="ARBA" id="ARBA00007447"/>
    </source>
</evidence>
<feature type="domain" description="Xylanase inhibitor N-terminal" evidence="2">
    <location>
        <begin position="9"/>
        <end position="113"/>
    </location>
</feature>
<dbReference type="GO" id="GO:0008233">
    <property type="term" value="F:peptidase activity"/>
    <property type="evidence" value="ECO:0007669"/>
    <property type="project" value="UniProtKB-KW"/>
</dbReference>